<dbReference type="InterPro" id="IPR010562">
    <property type="entry name" value="Haemolymph_juvenile_hormone-bd"/>
</dbReference>
<keyword evidence="2" id="KW-1185">Reference proteome</keyword>
<dbReference type="OrthoDB" id="8174700at2759"/>
<gene>
    <name evidence="3" type="primary">LOC106742086</name>
</gene>
<dbReference type="PANTHER" id="PTHR11008">
    <property type="entry name" value="PROTEIN TAKEOUT-LIKE PROTEIN"/>
    <property type="match status" value="1"/>
</dbReference>
<dbReference type="PANTHER" id="PTHR11008:SF14">
    <property type="entry name" value="CIRCADIAN CLOCK-CONTROLLED PROTEIN-LIKE PROTEIN"/>
    <property type="match status" value="1"/>
</dbReference>
<dbReference type="GeneID" id="106742086"/>
<accession>A0A6P3WVX5</accession>
<keyword evidence="1" id="KW-0732">Signal</keyword>
<name>A0A6P3WVX5_DINQU</name>
<protein>
    <submittedName>
        <fullName evidence="3">Uncharacterized protein LOC106742086</fullName>
    </submittedName>
</protein>
<dbReference type="InterPro" id="IPR038606">
    <property type="entry name" value="To_sf"/>
</dbReference>
<dbReference type="AlphaFoldDB" id="A0A6P3WVX5"/>
<feature type="chain" id="PRO_5027672846" evidence="1">
    <location>
        <begin position="16"/>
        <end position="252"/>
    </location>
</feature>
<dbReference type="Gene3D" id="3.15.10.30">
    <property type="entry name" value="Haemolymph juvenile hormone binding protein"/>
    <property type="match status" value="1"/>
</dbReference>
<evidence type="ECO:0000256" key="1">
    <source>
        <dbReference type="SAM" id="SignalP"/>
    </source>
</evidence>
<dbReference type="GO" id="GO:0005615">
    <property type="term" value="C:extracellular space"/>
    <property type="evidence" value="ECO:0007669"/>
    <property type="project" value="TreeGrafter"/>
</dbReference>
<dbReference type="KEGG" id="dqu:106742086"/>
<dbReference type="SMART" id="SM00700">
    <property type="entry name" value="JHBP"/>
    <property type="match status" value="1"/>
</dbReference>
<proteinExistence type="predicted"/>
<reference evidence="3" key="1">
    <citation type="submission" date="2025-08" db="UniProtKB">
        <authorList>
            <consortium name="RefSeq"/>
        </authorList>
    </citation>
    <scope>IDENTIFICATION</scope>
</reference>
<evidence type="ECO:0000313" key="3">
    <source>
        <dbReference type="RefSeq" id="XP_014470200.1"/>
    </source>
</evidence>
<dbReference type="Pfam" id="PF06585">
    <property type="entry name" value="JHBP"/>
    <property type="match status" value="1"/>
</dbReference>
<feature type="signal peptide" evidence="1">
    <location>
        <begin position="1"/>
        <end position="15"/>
    </location>
</feature>
<evidence type="ECO:0000313" key="2">
    <source>
        <dbReference type="Proteomes" id="UP000515204"/>
    </source>
</evidence>
<sequence>MRVIFALLIATGSLAVVSSLILASAIPQLHRCSRQQAELHKCIKRSIESLRPYLASGISYLNIPPFEPLRKEHYEFTQHNAVFNGTAKLTDLMMYGVSNFTISNVECTVDVYQIRFEARFPFIQIFGIYDINAVFMGVRILRSGHNLRANFTNTIAKVNLDGEYYRKTETKEEHFRVNYMDIHFNITHSNVYLSKIDLNDVATNIVNKFLNNNLQIMLGEIMPVVKIIAEDFFVTIANNIYWNFPTKSLFPQ</sequence>
<dbReference type="RefSeq" id="XP_014470200.1">
    <property type="nucleotide sequence ID" value="XM_014614714.1"/>
</dbReference>
<dbReference type="Proteomes" id="UP000515204">
    <property type="component" value="Unplaced"/>
</dbReference>
<organism evidence="2 3">
    <name type="scientific">Dinoponera quadriceps</name>
    <name type="common">South American ant</name>
    <dbReference type="NCBI Taxonomy" id="609295"/>
    <lineage>
        <taxon>Eukaryota</taxon>
        <taxon>Metazoa</taxon>
        <taxon>Ecdysozoa</taxon>
        <taxon>Arthropoda</taxon>
        <taxon>Hexapoda</taxon>
        <taxon>Insecta</taxon>
        <taxon>Pterygota</taxon>
        <taxon>Neoptera</taxon>
        <taxon>Endopterygota</taxon>
        <taxon>Hymenoptera</taxon>
        <taxon>Apocrita</taxon>
        <taxon>Aculeata</taxon>
        <taxon>Formicoidea</taxon>
        <taxon>Formicidae</taxon>
        <taxon>Ponerinae</taxon>
        <taxon>Ponerini</taxon>
        <taxon>Dinoponera</taxon>
    </lineage>
</organism>